<sequence>MPMIHYITKNPEVLKITVQTTAKVSVSHSTPKTHTQSLNQSALLSNQDNGMADSSFPIDAAVVVAVAVIVIGALVLVLLGFIFRKKIKTWACRILKLEKPEGDALEMKNITVQNPTTAGHNEGDPVVSSIDQKSKESQANTSFAPLLEPGDGPISELDIYHLTGPINHNDVAAFIVPVLLFLLCAFLLMAYKFREKLRCWRNRNSDEHGANAEAHANSGGLPLMALNIGEVTGFGSICTKLQNLPCGLQVLSVWSFYMAMLYYIGKNITSSSADSTTAEGNLSNPTQGSQGFNQSDTLRNVDDSSSPFAVVVVPVLIGLAVLVVVLVLVYKFRDNLRDRIHRNSQENRNNIDLTVEEGPDLNEADQDTNEDQANTSVLPLMTQDNGV</sequence>
<evidence type="ECO:0000313" key="4">
    <source>
        <dbReference type="Proteomes" id="UP000005408"/>
    </source>
</evidence>
<dbReference type="Proteomes" id="UP000005408">
    <property type="component" value="Unassembled WGS sequence"/>
</dbReference>
<reference evidence="3" key="1">
    <citation type="submission" date="2022-08" db="UniProtKB">
        <authorList>
            <consortium name="EnsemblMetazoa"/>
        </authorList>
    </citation>
    <scope>IDENTIFICATION</scope>
    <source>
        <strain evidence="3">05x7-T-G4-1.051#20</strain>
    </source>
</reference>
<evidence type="ECO:0000256" key="1">
    <source>
        <dbReference type="SAM" id="MobiDB-lite"/>
    </source>
</evidence>
<dbReference type="EnsemblMetazoa" id="G30635.3">
    <property type="protein sequence ID" value="G30635.3:cds"/>
    <property type="gene ID" value="G30635"/>
</dbReference>
<feature type="transmembrane region" description="Helical" evidence="2">
    <location>
        <begin position="246"/>
        <end position="265"/>
    </location>
</feature>
<feature type="transmembrane region" description="Helical" evidence="2">
    <location>
        <begin position="60"/>
        <end position="83"/>
    </location>
</feature>
<protein>
    <submittedName>
        <fullName evidence="3">Uncharacterized protein</fullName>
    </submittedName>
</protein>
<feature type="compositionally biased region" description="Polar residues" evidence="1">
    <location>
        <begin position="371"/>
        <end position="387"/>
    </location>
</feature>
<feature type="compositionally biased region" description="Acidic residues" evidence="1">
    <location>
        <begin position="354"/>
        <end position="370"/>
    </location>
</feature>
<evidence type="ECO:0000313" key="3">
    <source>
        <dbReference type="EnsemblMetazoa" id="G30635.3:cds"/>
    </source>
</evidence>
<name>A0A8W8M257_MAGGI</name>
<keyword evidence="2" id="KW-0812">Transmembrane</keyword>
<accession>A0A8W8M257</accession>
<feature type="transmembrane region" description="Helical" evidence="2">
    <location>
        <begin position="171"/>
        <end position="191"/>
    </location>
</feature>
<proteinExistence type="predicted"/>
<keyword evidence="2" id="KW-1133">Transmembrane helix</keyword>
<organism evidence="3 4">
    <name type="scientific">Magallana gigas</name>
    <name type="common">Pacific oyster</name>
    <name type="synonym">Crassostrea gigas</name>
    <dbReference type="NCBI Taxonomy" id="29159"/>
    <lineage>
        <taxon>Eukaryota</taxon>
        <taxon>Metazoa</taxon>
        <taxon>Spiralia</taxon>
        <taxon>Lophotrochozoa</taxon>
        <taxon>Mollusca</taxon>
        <taxon>Bivalvia</taxon>
        <taxon>Autobranchia</taxon>
        <taxon>Pteriomorphia</taxon>
        <taxon>Ostreida</taxon>
        <taxon>Ostreoidea</taxon>
        <taxon>Ostreidae</taxon>
        <taxon>Magallana</taxon>
    </lineage>
</organism>
<feature type="region of interest" description="Disordered" evidence="1">
    <location>
        <begin position="350"/>
        <end position="387"/>
    </location>
</feature>
<feature type="transmembrane region" description="Helical" evidence="2">
    <location>
        <begin position="308"/>
        <end position="330"/>
    </location>
</feature>
<feature type="region of interest" description="Disordered" evidence="1">
    <location>
        <begin position="274"/>
        <end position="298"/>
    </location>
</feature>
<evidence type="ECO:0000256" key="2">
    <source>
        <dbReference type="SAM" id="Phobius"/>
    </source>
</evidence>
<dbReference type="AlphaFoldDB" id="A0A8W8M257"/>
<keyword evidence="4" id="KW-1185">Reference proteome</keyword>
<keyword evidence="2" id="KW-0472">Membrane</keyword>